<gene>
    <name evidence="1" type="ORF">A9B99_11715</name>
</gene>
<evidence type="ECO:0000313" key="1">
    <source>
        <dbReference type="EMBL" id="OAT76105.1"/>
    </source>
</evidence>
<reference evidence="2" key="1">
    <citation type="submission" date="2016-05" db="EMBL/GenBank/DDBJ databases">
        <authorList>
            <person name="Behera P."/>
            <person name="Vaishampayan P."/>
            <person name="Singh N."/>
            <person name="Raina V."/>
            <person name="Suar M."/>
            <person name="Pattnaik A."/>
            <person name="Rastogi G."/>
        </authorList>
    </citation>
    <scope>NUCLEOTIDE SEQUENCE [LARGE SCALE GENOMIC DNA]</scope>
    <source>
        <strain evidence="2">MP23</strain>
    </source>
</reference>
<accession>A0A1B7L1S3</accession>
<dbReference type="STRING" id="1691903.A9B99_11715"/>
<sequence length="80" mass="9115">MVHKPGPLSGLQQFYYALCKANISKSKHPCISLEFMSEVILNTPKSKIILSFHYVTINSLKSPKFTLELMADHPFLKHLI</sequence>
<dbReference type="Proteomes" id="UP000078225">
    <property type="component" value="Unassembled WGS sequence"/>
</dbReference>
<protein>
    <submittedName>
        <fullName evidence="1">Uncharacterized protein</fullName>
    </submittedName>
</protein>
<dbReference type="AlphaFoldDB" id="A0A1B7L1S3"/>
<organism evidence="1 2">
    <name type="scientific">Mangrovibacter phragmitis</name>
    <dbReference type="NCBI Taxonomy" id="1691903"/>
    <lineage>
        <taxon>Bacteria</taxon>
        <taxon>Pseudomonadati</taxon>
        <taxon>Pseudomonadota</taxon>
        <taxon>Gammaproteobacteria</taxon>
        <taxon>Enterobacterales</taxon>
        <taxon>Enterobacteriaceae</taxon>
        <taxon>Mangrovibacter</taxon>
    </lineage>
</organism>
<keyword evidence="2" id="KW-1185">Reference proteome</keyword>
<dbReference type="EMBL" id="LYRP01000033">
    <property type="protein sequence ID" value="OAT76105.1"/>
    <property type="molecule type" value="Genomic_DNA"/>
</dbReference>
<name>A0A1B7L1S3_9ENTR</name>
<proteinExistence type="predicted"/>
<evidence type="ECO:0000313" key="2">
    <source>
        <dbReference type="Proteomes" id="UP000078225"/>
    </source>
</evidence>
<comment type="caution">
    <text evidence="1">The sequence shown here is derived from an EMBL/GenBank/DDBJ whole genome shotgun (WGS) entry which is preliminary data.</text>
</comment>